<dbReference type="GO" id="GO:0005886">
    <property type="term" value="C:plasma membrane"/>
    <property type="evidence" value="ECO:0007669"/>
    <property type="project" value="UniProtKB-SubCell"/>
</dbReference>
<dbReference type="InterPro" id="IPR004100">
    <property type="entry name" value="ATPase_F1/V1/A1_a/bsu_N"/>
</dbReference>
<dbReference type="CDD" id="cd01134">
    <property type="entry name" value="V_A-ATPase_A"/>
    <property type="match status" value="1"/>
</dbReference>
<dbReference type="PANTHER" id="PTHR43607">
    <property type="entry name" value="V-TYPE PROTON ATPASE CATALYTIC SUBUNIT A"/>
    <property type="match status" value="1"/>
</dbReference>
<dbReference type="Gene3D" id="3.40.50.300">
    <property type="entry name" value="P-loop containing nucleotide triphosphate hydrolases"/>
    <property type="match status" value="1"/>
</dbReference>
<comment type="catalytic activity">
    <reaction evidence="11">
        <text>ATP + H2O + 4 H(+)(in) = ADP + phosphate + 5 H(+)(out)</text>
        <dbReference type="Rhea" id="RHEA:57720"/>
        <dbReference type="ChEBI" id="CHEBI:15377"/>
        <dbReference type="ChEBI" id="CHEBI:15378"/>
        <dbReference type="ChEBI" id="CHEBI:30616"/>
        <dbReference type="ChEBI" id="CHEBI:43474"/>
        <dbReference type="ChEBI" id="CHEBI:456216"/>
        <dbReference type="EC" id="7.1.2.2"/>
    </reaction>
</comment>
<keyword evidence="5 11" id="KW-0375">Hydrogen ion transport</keyword>
<keyword evidence="7 11" id="KW-1278">Translocase</keyword>
<dbReference type="InterPro" id="IPR027417">
    <property type="entry name" value="P-loop_NTPase"/>
</dbReference>
<dbReference type="CDD" id="cd18119">
    <property type="entry name" value="ATP-synt_V_A-type_alpha_N"/>
    <property type="match status" value="1"/>
</dbReference>
<evidence type="ECO:0000256" key="6">
    <source>
        <dbReference type="ARBA" id="ARBA00022840"/>
    </source>
</evidence>
<sequence length="594" mass="66324">MERVGEIIRIAGPLITAKGIPGVKMYEVCKVGEQELIGEVNRVEGDICYIQVYEETAGIKPGEKVIGTGEPLSVELGPGLIGQIFDGIQRPLPLIKTIAGDFITRGITVPALDRTKKWRFTPTVKKGEKVTGGDQLGTVPETTLVKHIIMVPPNVGGEIVEIASEGEYKIEDPIAKIKTKDGRVTTLTMMQKWPVRKPRPYKSKLPAEVPLITGQRIIDTFFPVAKGGTSGIPGGFGTGKTVTLHQVASWADANIIIYVGCGERGNEMTEVLEKFPTYKDPRTGEPLMNRTVLVANTSNMPVAAREASIYTAITMAEYFRDMGYDVALQADSTSRWAEALRELSGRLEEMPGEEGYPAYLSSRLAEFYERAGRVTTIGSKPRIGSATITGAVSPPGGDFSEPVTQATLRIIKTFWALDSNLSRRRHFPAINWLNSYSLYLETLQKYYEENVSPEWNTLRDKAMALLEEEEKLTEIVQLIGPDALPESERAVLEAARMIREDYLQQSALHPIDTYSPLDKMYRMLKAIITFYEKMRDAVAKGITIREILDLPVVEKIARMKIIPYENKAKMHAEFDQIDKEINEQFLHLELQIRR</sequence>
<evidence type="ECO:0000256" key="1">
    <source>
        <dbReference type="ARBA" id="ARBA00008936"/>
    </source>
</evidence>
<feature type="domain" description="ATPase F1/V1/A1 complex alpha/beta subunit N-terminal" evidence="13">
    <location>
        <begin position="7"/>
        <end position="69"/>
    </location>
</feature>
<keyword evidence="2 11" id="KW-0813">Transport</keyword>
<dbReference type="Pfam" id="PF16886">
    <property type="entry name" value="ATP-synt_ab_Xtn"/>
    <property type="match status" value="1"/>
</dbReference>
<comment type="subunit">
    <text evidence="11">Has multiple subunits with at least A(3), B(3), C, D, E, F, H, I and proteolipid K(x).</text>
</comment>
<dbReference type="Proteomes" id="UP000186851">
    <property type="component" value="Chromosome"/>
</dbReference>
<dbReference type="GO" id="GO:0005524">
    <property type="term" value="F:ATP binding"/>
    <property type="evidence" value="ECO:0007669"/>
    <property type="project" value="UniProtKB-UniRule"/>
</dbReference>
<dbReference type="EMBL" id="CP091871">
    <property type="protein sequence ID" value="WEU41020.1"/>
    <property type="molecule type" value="Genomic_DNA"/>
</dbReference>
<dbReference type="KEGG" id="oyw:OdinLCB4_003720"/>
<dbReference type="InterPro" id="IPR031686">
    <property type="entry name" value="ATP-synth_a_Xtn"/>
</dbReference>
<dbReference type="CDD" id="cd18111">
    <property type="entry name" value="ATP-synt_V_A-type_alpha_C"/>
    <property type="match status" value="1"/>
</dbReference>
<dbReference type="FunFam" id="1.10.1140.10:FF:000002">
    <property type="entry name" value="V-type proton ATPase catalytic subunit A"/>
    <property type="match status" value="1"/>
</dbReference>
<dbReference type="InterPro" id="IPR020003">
    <property type="entry name" value="ATPase_a/bsu_AS"/>
</dbReference>
<dbReference type="FunFam" id="2.40.50.100:FF:000008">
    <property type="entry name" value="V-type proton ATPase catalytic subunit A"/>
    <property type="match status" value="1"/>
</dbReference>
<dbReference type="Gene3D" id="2.40.50.100">
    <property type="match status" value="1"/>
</dbReference>
<feature type="binding site" evidence="11">
    <location>
        <begin position="234"/>
        <end position="241"/>
    </location>
    <ligand>
        <name>ATP</name>
        <dbReference type="ChEBI" id="CHEBI:30616"/>
    </ligand>
</feature>
<dbReference type="GO" id="GO:0042777">
    <property type="term" value="P:proton motive force-driven plasma membrane ATP synthesis"/>
    <property type="evidence" value="ECO:0007669"/>
    <property type="project" value="UniProtKB-UniRule"/>
</dbReference>
<dbReference type="GO" id="GO:0046933">
    <property type="term" value="F:proton-transporting ATP synthase activity, rotational mechanism"/>
    <property type="evidence" value="ECO:0007669"/>
    <property type="project" value="UniProtKB-UniRule"/>
</dbReference>
<dbReference type="InterPro" id="IPR036121">
    <property type="entry name" value="ATPase_F1/V1/A1_a/bsu_N_sf"/>
</dbReference>
<proteinExistence type="inferred from homology"/>
<keyword evidence="9 11" id="KW-0472">Membrane</keyword>
<evidence type="ECO:0000256" key="7">
    <source>
        <dbReference type="ARBA" id="ARBA00022967"/>
    </source>
</evidence>
<keyword evidence="3 11" id="KW-1003">Cell membrane</keyword>
<evidence type="ECO:0000313" key="17">
    <source>
        <dbReference type="Proteomes" id="UP000186851"/>
    </source>
</evidence>
<evidence type="ECO:0000256" key="5">
    <source>
        <dbReference type="ARBA" id="ARBA00022781"/>
    </source>
</evidence>
<evidence type="ECO:0000256" key="2">
    <source>
        <dbReference type="ARBA" id="ARBA00022448"/>
    </source>
</evidence>
<evidence type="ECO:0000256" key="11">
    <source>
        <dbReference type="HAMAP-Rule" id="MF_00309"/>
    </source>
</evidence>
<accession>A0AAF0IC59</accession>
<evidence type="ECO:0000256" key="8">
    <source>
        <dbReference type="ARBA" id="ARBA00023065"/>
    </source>
</evidence>
<dbReference type="Pfam" id="PF00006">
    <property type="entry name" value="ATP-synt_ab"/>
    <property type="match status" value="1"/>
</dbReference>
<comment type="function">
    <text evidence="11">Component of the A-type ATP synthase that produces ATP from ADP in the presence of a proton gradient across the membrane. The A chain is the catalytic subunit.</text>
</comment>
<reference evidence="16" key="1">
    <citation type="journal article" date="2017" name="Nature">
        <title>Asgard archaea illuminate the origin of eukaryotic cellular complexity.</title>
        <authorList>
            <person name="Zaremba-Niedzwiedzka K."/>
            <person name="Caceres E.F."/>
            <person name="Saw J.H."/>
            <person name="Backstrom D."/>
            <person name="Juzokaite L."/>
            <person name="Vancaester E."/>
            <person name="Seitz K.W."/>
            <person name="Anantharaman K."/>
            <person name="Starnawski P."/>
            <person name="Kjeldsen K.U."/>
            <person name="Scott M.B."/>
            <person name="Nunoura T."/>
            <person name="Banfield J.F."/>
            <person name="Schramm A."/>
            <person name="Baker B.J."/>
            <person name="Spang A."/>
            <person name="Ettema T.J.G."/>
        </authorList>
    </citation>
    <scope>NUCLEOTIDE SEQUENCE</scope>
    <source>
        <strain evidence="16">LCB_4</strain>
    </source>
</reference>
<feature type="domain" description="ATPsynthase alpha/beta subunit barrel-sandwich" evidence="14">
    <location>
        <begin position="109"/>
        <end position="196"/>
    </location>
</feature>
<dbReference type="InterPro" id="IPR023366">
    <property type="entry name" value="ATP_synth_asu-like_sf"/>
</dbReference>
<evidence type="ECO:0000259" key="15">
    <source>
        <dbReference type="Pfam" id="PF22919"/>
    </source>
</evidence>
<keyword evidence="10 11" id="KW-0066">ATP synthesis</keyword>
<dbReference type="PANTHER" id="PTHR43607:SF1">
    <property type="entry name" value="H(+)-TRANSPORTING TWO-SECTOR ATPASE"/>
    <property type="match status" value="1"/>
</dbReference>
<keyword evidence="4 11" id="KW-0547">Nucleotide-binding</keyword>
<evidence type="ECO:0000256" key="9">
    <source>
        <dbReference type="ARBA" id="ARBA00023136"/>
    </source>
</evidence>
<dbReference type="Pfam" id="PF22919">
    <property type="entry name" value="ATP-synt_VA_C"/>
    <property type="match status" value="1"/>
</dbReference>
<comment type="subcellular location">
    <subcellularLocation>
        <location evidence="11">Cell membrane</location>
        <topology evidence="11">Peripheral membrane protein</topology>
    </subcellularLocation>
</comment>
<dbReference type="Gene3D" id="1.10.1140.10">
    <property type="entry name" value="Bovine Mitochondrial F1-atpase, Atp Synthase Beta Chain, Chain D, domain 3"/>
    <property type="match status" value="1"/>
</dbReference>
<dbReference type="InterPro" id="IPR024034">
    <property type="entry name" value="ATPase_F1/V1_b/a_C"/>
</dbReference>
<dbReference type="SUPFAM" id="SSF50615">
    <property type="entry name" value="N-terminal domain of alpha and beta subunits of F1 ATP synthase"/>
    <property type="match status" value="1"/>
</dbReference>
<feature type="domain" description="ATPase F1/V1/A1 complex alpha/beta subunit nucleotide-binding" evidence="12">
    <location>
        <begin position="214"/>
        <end position="437"/>
    </location>
</feature>
<dbReference type="HAMAP" id="MF_00309">
    <property type="entry name" value="ATP_synth_A_arch"/>
    <property type="match status" value="1"/>
</dbReference>
<evidence type="ECO:0000259" key="14">
    <source>
        <dbReference type="Pfam" id="PF16886"/>
    </source>
</evidence>
<gene>
    <name evidence="11" type="primary">atpA</name>
    <name evidence="16" type="ORF">OdinLCB4_003720</name>
</gene>
<comment type="similarity">
    <text evidence="1 11">Belongs to the ATPase alpha/beta chains family.</text>
</comment>
<dbReference type="AlphaFoldDB" id="A0AAF0IC59"/>
<organism evidence="16 17">
    <name type="scientific">Odinarchaeota yellowstonii (strain LCB_4)</name>
    <dbReference type="NCBI Taxonomy" id="1841599"/>
    <lineage>
        <taxon>Archaea</taxon>
        <taxon>Promethearchaeati</taxon>
        <taxon>Candidatus Odinarchaeota</taxon>
        <taxon>Candidatus Odinarchaeia</taxon>
        <taxon>Candidatus Odinarchaeales</taxon>
        <taxon>Candidatus Odinarchaeaceae</taxon>
        <taxon>Candidatus Odinarchaeum</taxon>
    </lineage>
</organism>
<dbReference type="SUPFAM" id="SSF52540">
    <property type="entry name" value="P-loop containing nucleoside triphosphate hydrolases"/>
    <property type="match status" value="1"/>
</dbReference>
<reference evidence="16" key="2">
    <citation type="journal article" date="2022" name="Nat. Microbiol.">
        <title>A closed Candidatus Odinarchaeum chromosome exposes Asgard archaeal viruses.</title>
        <authorList>
            <person name="Tamarit D."/>
            <person name="Caceres E.F."/>
            <person name="Krupovic M."/>
            <person name="Nijland R."/>
            <person name="Eme L."/>
            <person name="Robinson N.P."/>
            <person name="Ettema T.J.G."/>
        </authorList>
    </citation>
    <scope>NUCLEOTIDE SEQUENCE</scope>
    <source>
        <strain evidence="16">LCB_4</strain>
    </source>
</reference>
<name>A0AAF0IC59_ODILC</name>
<evidence type="ECO:0000256" key="4">
    <source>
        <dbReference type="ARBA" id="ARBA00022741"/>
    </source>
</evidence>
<feature type="domain" description="ATP synthase A/B type C-terminal" evidence="15">
    <location>
        <begin position="445"/>
        <end position="546"/>
    </location>
</feature>
<dbReference type="EC" id="7.1.2.2" evidence="11"/>
<evidence type="ECO:0000256" key="3">
    <source>
        <dbReference type="ARBA" id="ARBA00022475"/>
    </source>
</evidence>
<dbReference type="Gene3D" id="2.40.30.20">
    <property type="match status" value="1"/>
</dbReference>
<dbReference type="InterPro" id="IPR055190">
    <property type="entry name" value="ATP-synt_VA_C"/>
</dbReference>
<dbReference type="SUPFAM" id="SSF47917">
    <property type="entry name" value="C-terminal domain of alpha and beta subunits of F1 ATP synthase"/>
    <property type="match status" value="1"/>
</dbReference>
<keyword evidence="8 11" id="KW-0406">Ion transport</keyword>
<evidence type="ECO:0000256" key="10">
    <source>
        <dbReference type="ARBA" id="ARBA00023310"/>
    </source>
</evidence>
<protein>
    <recommendedName>
        <fullName evidence="11">A-type ATP synthase subunit A</fullName>
        <ecNumber evidence="11">7.1.2.2</ecNumber>
    </recommendedName>
</protein>
<dbReference type="NCBIfam" id="NF003220">
    <property type="entry name" value="PRK04192.1"/>
    <property type="match status" value="1"/>
</dbReference>
<keyword evidence="6 11" id="KW-0067">ATP-binding</keyword>
<evidence type="ECO:0000259" key="12">
    <source>
        <dbReference type="Pfam" id="PF00006"/>
    </source>
</evidence>
<dbReference type="InterPro" id="IPR000194">
    <property type="entry name" value="ATPase_F1/V1/A1_a/bsu_nucl-bd"/>
</dbReference>
<dbReference type="PROSITE" id="PS00152">
    <property type="entry name" value="ATPASE_ALPHA_BETA"/>
    <property type="match status" value="1"/>
</dbReference>
<dbReference type="InterPro" id="IPR022878">
    <property type="entry name" value="V-ATPase_asu"/>
</dbReference>
<dbReference type="Pfam" id="PF02874">
    <property type="entry name" value="ATP-synt_ab_N"/>
    <property type="match status" value="1"/>
</dbReference>
<evidence type="ECO:0000259" key="13">
    <source>
        <dbReference type="Pfam" id="PF02874"/>
    </source>
</evidence>
<evidence type="ECO:0000313" key="16">
    <source>
        <dbReference type="EMBL" id="WEU41020.1"/>
    </source>
</evidence>
<dbReference type="GO" id="GO:0046961">
    <property type="term" value="F:proton-transporting ATPase activity, rotational mechanism"/>
    <property type="evidence" value="ECO:0007669"/>
    <property type="project" value="InterPro"/>
</dbReference>